<dbReference type="OrthoDB" id="72963at2"/>
<keyword evidence="3" id="KW-1185">Reference proteome</keyword>
<evidence type="ECO:0000313" key="3">
    <source>
        <dbReference type="Proteomes" id="UP000297890"/>
    </source>
</evidence>
<gene>
    <name evidence="2" type="ORF">E4680_04030</name>
</gene>
<feature type="domain" description="Excalibur calcium-binding" evidence="1">
    <location>
        <begin position="55"/>
        <end position="87"/>
    </location>
</feature>
<organism evidence="2 3">
    <name type="scientific">Candidatus Macondimonas diazotrophica</name>
    <dbReference type="NCBI Taxonomy" id="2305248"/>
    <lineage>
        <taxon>Bacteria</taxon>
        <taxon>Pseudomonadati</taxon>
        <taxon>Pseudomonadota</taxon>
        <taxon>Gammaproteobacteria</taxon>
        <taxon>Chromatiales</taxon>
        <taxon>Ectothiorhodospiraceae</taxon>
        <taxon>Candidatus Macondimonas</taxon>
    </lineage>
</organism>
<dbReference type="Pfam" id="PF05901">
    <property type="entry name" value="Excalibur"/>
    <property type="match status" value="1"/>
</dbReference>
<dbReference type="InterPro" id="IPR008613">
    <property type="entry name" value="Excalibur_Ca-bd_domain"/>
</dbReference>
<reference evidence="2 3" key="1">
    <citation type="journal article" date="2019" name="ISME J.">
        <title>Candidatus Macondimonas diazotrophica, a novel gammaproteobacterial genus dominating crude-oil-contaminated coastal sediments.</title>
        <authorList>
            <person name="Karthikeyan S."/>
            <person name="Konstantinidis K."/>
        </authorList>
    </citation>
    <scope>NUCLEOTIDE SEQUENCE [LARGE SCALE GENOMIC DNA]</scope>
    <source>
        <strain evidence="2 3">KTK01</strain>
    </source>
</reference>
<evidence type="ECO:0000259" key="1">
    <source>
        <dbReference type="Pfam" id="PF05901"/>
    </source>
</evidence>
<accession>A0A4Z0FBW1</accession>
<evidence type="ECO:0000313" key="2">
    <source>
        <dbReference type="EMBL" id="TFZ83393.1"/>
    </source>
</evidence>
<protein>
    <submittedName>
        <fullName evidence="2">Excalibur calcium-binding domain-containing protein</fullName>
    </submittedName>
</protein>
<name>A0A4Z0FBW1_9GAMM</name>
<dbReference type="EMBL" id="SRIO01000004">
    <property type="protein sequence ID" value="TFZ83393.1"/>
    <property type="molecule type" value="Genomic_DNA"/>
</dbReference>
<comment type="caution">
    <text evidence="2">The sequence shown here is derived from an EMBL/GenBank/DDBJ whole genome shotgun (WGS) entry which is preliminary data.</text>
</comment>
<dbReference type="Proteomes" id="UP000297890">
    <property type="component" value="Unassembled WGS sequence"/>
</dbReference>
<proteinExistence type="predicted"/>
<sequence length="99" mass="10915">MAGWQAYGRYGQHLPFPLTARPEIATAAPADRLSQSMPAAVVPAPPQFACDGRLHCSQMRSYEEAKFFLRHCPGVKMDGDSDGIPCEQQWGHGDWNAAR</sequence>
<dbReference type="AlphaFoldDB" id="A0A4Z0FBW1"/>